<keyword evidence="4 8" id="KW-0028">Amino-acid biosynthesis</keyword>
<name>A0A0R2BAV5_SECCO</name>
<keyword evidence="6 8" id="KW-0368">Histidine biosynthesis</keyword>
<dbReference type="InterPro" id="IPR016195">
    <property type="entry name" value="Pol/histidinol_Pase-like"/>
</dbReference>
<dbReference type="CDD" id="cd12110">
    <property type="entry name" value="PHP_HisPPase_Hisj_like"/>
    <property type="match status" value="1"/>
</dbReference>
<dbReference type="STRING" id="33960.TY91_00345"/>
<feature type="domain" description="PHP" evidence="9">
    <location>
        <begin position="6"/>
        <end position="223"/>
    </location>
</feature>
<comment type="pathway">
    <text evidence="1 8">Amino-acid biosynthesis; L-histidine biosynthesis; L-histidine from 5-phospho-alpha-D-ribose 1-diphosphate: step 8/9.</text>
</comment>
<evidence type="ECO:0000256" key="5">
    <source>
        <dbReference type="ARBA" id="ARBA00022801"/>
    </source>
</evidence>
<evidence type="ECO:0000313" key="10">
    <source>
        <dbReference type="EMBL" id="KRM74980.1"/>
    </source>
</evidence>
<evidence type="ECO:0000313" key="11">
    <source>
        <dbReference type="Proteomes" id="UP000051845"/>
    </source>
</evidence>
<comment type="caution">
    <text evidence="10">The sequence shown here is derived from an EMBL/GenBank/DDBJ whole genome shotgun (WGS) entry which is preliminary data.</text>
</comment>
<dbReference type="Pfam" id="PF02811">
    <property type="entry name" value="PHP"/>
    <property type="match status" value="1"/>
</dbReference>
<evidence type="ECO:0000256" key="6">
    <source>
        <dbReference type="ARBA" id="ARBA00023102"/>
    </source>
</evidence>
<keyword evidence="5 8" id="KW-0378">Hydrolase</keyword>
<dbReference type="EC" id="3.1.3.15" evidence="3 8"/>
<accession>A0A0R2BAV5</accession>
<evidence type="ECO:0000256" key="2">
    <source>
        <dbReference type="ARBA" id="ARBA00009152"/>
    </source>
</evidence>
<dbReference type="EMBL" id="AYYR01000065">
    <property type="protein sequence ID" value="KRM74980.1"/>
    <property type="molecule type" value="Genomic_DNA"/>
</dbReference>
<dbReference type="InterPro" id="IPR004013">
    <property type="entry name" value="PHP_dom"/>
</dbReference>
<evidence type="ECO:0000256" key="1">
    <source>
        <dbReference type="ARBA" id="ARBA00004970"/>
    </source>
</evidence>
<gene>
    <name evidence="10" type="ORF">FC82_GL002721</name>
</gene>
<dbReference type="GO" id="GO:0005737">
    <property type="term" value="C:cytoplasm"/>
    <property type="evidence" value="ECO:0007669"/>
    <property type="project" value="TreeGrafter"/>
</dbReference>
<protein>
    <recommendedName>
        <fullName evidence="3 8">Histidinol-phosphatase</fullName>
        <shortName evidence="8">HolPase</shortName>
        <ecNumber evidence="3 8">3.1.3.15</ecNumber>
    </recommendedName>
</protein>
<dbReference type="Pfam" id="PF13263">
    <property type="entry name" value="PHP_C"/>
    <property type="match status" value="1"/>
</dbReference>
<dbReference type="GO" id="GO:0004401">
    <property type="term" value="F:histidinol-phosphatase activity"/>
    <property type="evidence" value="ECO:0007669"/>
    <property type="project" value="UniProtKB-UniRule"/>
</dbReference>
<dbReference type="NCBIfam" id="NF005996">
    <property type="entry name" value="PRK08123.1"/>
    <property type="match status" value="1"/>
</dbReference>
<dbReference type="UniPathway" id="UPA00031">
    <property type="reaction ID" value="UER00013"/>
</dbReference>
<evidence type="ECO:0000256" key="3">
    <source>
        <dbReference type="ARBA" id="ARBA00013085"/>
    </source>
</evidence>
<organism evidence="10 11">
    <name type="scientific">Secundilactobacillus collinoides DSM 20515 = JCM 1123</name>
    <dbReference type="NCBI Taxonomy" id="1423733"/>
    <lineage>
        <taxon>Bacteria</taxon>
        <taxon>Bacillati</taxon>
        <taxon>Bacillota</taxon>
        <taxon>Bacilli</taxon>
        <taxon>Lactobacillales</taxon>
        <taxon>Lactobacillaceae</taxon>
        <taxon>Secundilactobacillus</taxon>
    </lineage>
</organism>
<dbReference type="RefSeq" id="WP_175279836.1">
    <property type="nucleotide sequence ID" value="NZ_AYYR01000065.1"/>
</dbReference>
<dbReference type="PANTHER" id="PTHR21039:SF0">
    <property type="entry name" value="HISTIDINOL-PHOSPHATASE"/>
    <property type="match status" value="1"/>
</dbReference>
<dbReference type="PANTHER" id="PTHR21039">
    <property type="entry name" value="HISTIDINOL PHOSPHATASE-RELATED"/>
    <property type="match status" value="1"/>
</dbReference>
<dbReference type="InterPro" id="IPR010140">
    <property type="entry name" value="Histidinol_P_phosphatase_HisJ"/>
</dbReference>
<evidence type="ECO:0000256" key="4">
    <source>
        <dbReference type="ARBA" id="ARBA00022605"/>
    </source>
</evidence>
<dbReference type="GO" id="GO:0000105">
    <property type="term" value="P:L-histidine biosynthetic process"/>
    <property type="evidence" value="ECO:0007669"/>
    <property type="project" value="UniProtKB-UniRule"/>
</dbReference>
<dbReference type="Gene3D" id="3.20.20.140">
    <property type="entry name" value="Metal-dependent hydrolases"/>
    <property type="match status" value="1"/>
</dbReference>
<comment type="similarity">
    <text evidence="2 8">Belongs to the PHP hydrolase family. HisK subfamily.</text>
</comment>
<dbReference type="Proteomes" id="UP000051845">
    <property type="component" value="Unassembled WGS sequence"/>
</dbReference>
<sequence length="281" mass="32243">MIKKEGHSHTEFCPHGSGDDVEKMIQKAIRLGFQEYCITEHAPLPDAFASIYAGEETGLTEASMAMADLPAYFKKCQQMRAIYGNQIKINIGFEIDFLPGYEDWLRDFLAEYGPQTDENILSVHFMRGTEDRFWCVDDTLGDFEKGLLTHQPDGQKLYQQYFSALIQAVDTDLGPYTPQRIGHITLIKKFQDYFHLPLTYTPETMTVIQTLLKKINNQHRQLDYNAAGLYKEYCNETYPDFDILTAAKKLDIPLIYGSDAHSLKEVGHGYHTLMVQQRFAN</sequence>
<evidence type="ECO:0000256" key="8">
    <source>
        <dbReference type="RuleBase" id="RU366003"/>
    </source>
</evidence>
<dbReference type="SUPFAM" id="SSF89550">
    <property type="entry name" value="PHP domain-like"/>
    <property type="match status" value="1"/>
</dbReference>
<reference evidence="10 11" key="1">
    <citation type="journal article" date="2015" name="Genome Announc.">
        <title>Expanding the biotechnology potential of lactobacilli through comparative genomics of 213 strains and associated genera.</title>
        <authorList>
            <person name="Sun Z."/>
            <person name="Harris H.M."/>
            <person name="McCann A."/>
            <person name="Guo C."/>
            <person name="Argimon S."/>
            <person name="Zhang W."/>
            <person name="Yang X."/>
            <person name="Jeffery I.B."/>
            <person name="Cooney J.C."/>
            <person name="Kagawa T.F."/>
            <person name="Liu W."/>
            <person name="Song Y."/>
            <person name="Salvetti E."/>
            <person name="Wrobel A."/>
            <person name="Rasinkangas P."/>
            <person name="Parkhill J."/>
            <person name="Rea M.C."/>
            <person name="O'Sullivan O."/>
            <person name="Ritari J."/>
            <person name="Douillard F.P."/>
            <person name="Paul Ross R."/>
            <person name="Yang R."/>
            <person name="Briner A.E."/>
            <person name="Felis G.E."/>
            <person name="de Vos W.M."/>
            <person name="Barrangou R."/>
            <person name="Klaenhammer T.R."/>
            <person name="Caufield P.W."/>
            <person name="Cui Y."/>
            <person name="Zhang H."/>
            <person name="O'Toole P.W."/>
        </authorList>
    </citation>
    <scope>NUCLEOTIDE SEQUENCE [LARGE SCALE GENOMIC DNA]</scope>
    <source>
        <strain evidence="10 11">DSM 20515</strain>
    </source>
</reference>
<dbReference type="NCBIfam" id="TIGR01856">
    <property type="entry name" value="hisJ_fam"/>
    <property type="match status" value="1"/>
</dbReference>
<proteinExistence type="inferred from homology"/>
<evidence type="ECO:0000256" key="7">
    <source>
        <dbReference type="ARBA" id="ARBA00049158"/>
    </source>
</evidence>
<evidence type="ECO:0000259" key="9">
    <source>
        <dbReference type="Pfam" id="PF02811"/>
    </source>
</evidence>
<dbReference type="PATRIC" id="fig|1423733.4.peg.2843"/>
<comment type="catalytic activity">
    <reaction evidence="7 8">
        <text>L-histidinol phosphate + H2O = L-histidinol + phosphate</text>
        <dbReference type="Rhea" id="RHEA:14465"/>
        <dbReference type="ChEBI" id="CHEBI:15377"/>
        <dbReference type="ChEBI" id="CHEBI:43474"/>
        <dbReference type="ChEBI" id="CHEBI:57699"/>
        <dbReference type="ChEBI" id="CHEBI:57980"/>
        <dbReference type="EC" id="3.1.3.15"/>
    </reaction>
</comment>
<dbReference type="AlphaFoldDB" id="A0A0R2BAV5"/>